<evidence type="ECO:0000256" key="1">
    <source>
        <dbReference type="ARBA" id="ARBA00023125"/>
    </source>
</evidence>
<feature type="DNA-binding region" description="H-T-H motif" evidence="2">
    <location>
        <begin position="34"/>
        <end position="53"/>
    </location>
</feature>
<dbReference type="HOGENOM" id="CLU_069356_15_12_11"/>
<dbReference type="InterPro" id="IPR009057">
    <property type="entry name" value="Homeodomain-like_sf"/>
</dbReference>
<protein>
    <submittedName>
        <fullName evidence="4">TetR family transcriptional regulator</fullName>
    </submittedName>
</protein>
<keyword evidence="5" id="KW-1185">Reference proteome</keyword>
<feature type="domain" description="HTH tetR-type" evidence="3">
    <location>
        <begin position="11"/>
        <end position="71"/>
    </location>
</feature>
<dbReference type="eggNOG" id="COG1309">
    <property type="taxonomic scope" value="Bacteria"/>
</dbReference>
<dbReference type="EMBL" id="CP003876">
    <property type="protein sequence ID" value="AFU04690.1"/>
    <property type="molecule type" value="Genomic_DNA"/>
</dbReference>
<dbReference type="SUPFAM" id="SSF48498">
    <property type="entry name" value="Tetracyclin repressor-like, C-terminal domain"/>
    <property type="match status" value="1"/>
</dbReference>
<evidence type="ECO:0000313" key="5">
    <source>
        <dbReference type="Proteomes" id="UP000006304"/>
    </source>
</evidence>
<organism evidence="4 5">
    <name type="scientific">Nocardia brasiliensis (strain ATCC 700358 / HUJEG-1)</name>
    <dbReference type="NCBI Taxonomy" id="1133849"/>
    <lineage>
        <taxon>Bacteria</taxon>
        <taxon>Bacillati</taxon>
        <taxon>Actinomycetota</taxon>
        <taxon>Actinomycetes</taxon>
        <taxon>Mycobacteriales</taxon>
        <taxon>Nocardiaceae</taxon>
        <taxon>Nocardia</taxon>
    </lineage>
</organism>
<proteinExistence type="predicted"/>
<dbReference type="Pfam" id="PF00440">
    <property type="entry name" value="TetR_N"/>
    <property type="match status" value="1"/>
</dbReference>
<evidence type="ECO:0000256" key="2">
    <source>
        <dbReference type="PROSITE-ProRule" id="PRU00335"/>
    </source>
</evidence>
<dbReference type="InterPro" id="IPR023772">
    <property type="entry name" value="DNA-bd_HTH_TetR-type_CS"/>
</dbReference>
<dbReference type="PANTHER" id="PTHR30055">
    <property type="entry name" value="HTH-TYPE TRANSCRIPTIONAL REGULATOR RUTR"/>
    <property type="match status" value="1"/>
</dbReference>
<dbReference type="KEGG" id="nbr:O3I_033705"/>
<dbReference type="PROSITE" id="PS01081">
    <property type="entry name" value="HTH_TETR_1"/>
    <property type="match status" value="1"/>
</dbReference>
<gene>
    <name evidence="4" type="ORF">O3I_033705</name>
</gene>
<dbReference type="GO" id="GO:0000976">
    <property type="term" value="F:transcription cis-regulatory region binding"/>
    <property type="evidence" value="ECO:0007669"/>
    <property type="project" value="TreeGrafter"/>
</dbReference>
<dbReference type="SUPFAM" id="SSF46689">
    <property type="entry name" value="Homeodomain-like"/>
    <property type="match status" value="1"/>
</dbReference>
<dbReference type="STRING" id="1133849.O3I_033705"/>
<accession>K0F5S6</accession>
<dbReference type="Proteomes" id="UP000006304">
    <property type="component" value="Chromosome"/>
</dbReference>
<dbReference type="RefSeq" id="WP_014987541.1">
    <property type="nucleotide sequence ID" value="NC_018681.1"/>
</dbReference>
<dbReference type="AlphaFoldDB" id="K0F5S6"/>
<evidence type="ECO:0000313" key="4">
    <source>
        <dbReference type="EMBL" id="AFU04690.1"/>
    </source>
</evidence>
<dbReference type="InterPro" id="IPR001647">
    <property type="entry name" value="HTH_TetR"/>
</dbReference>
<sequence>MPRTVDPARHRARRLRIIDAGLGVLAEHGYSGATTAMICKAAGIGSGTFFHYFPTKDSLVVAAIELGTEEVRDFFAQRTTRTDHRQVLVEYTEHAVAELADPRAPDFIRIVGGLIHHPEITAALAADDEVVRTSLTTHARSATKAGQIDTALEPERVAAWIMVLLEGLAGRIASDDSFDAMREIPVFRRLLGALLDDGRSISS</sequence>
<dbReference type="PROSITE" id="PS50977">
    <property type="entry name" value="HTH_TETR_2"/>
    <property type="match status" value="1"/>
</dbReference>
<dbReference type="PRINTS" id="PR00455">
    <property type="entry name" value="HTHTETR"/>
</dbReference>
<dbReference type="InterPro" id="IPR036271">
    <property type="entry name" value="Tet_transcr_reg_TetR-rel_C_sf"/>
</dbReference>
<keyword evidence="1 2" id="KW-0238">DNA-binding</keyword>
<dbReference type="GO" id="GO:0003700">
    <property type="term" value="F:DNA-binding transcription factor activity"/>
    <property type="evidence" value="ECO:0007669"/>
    <property type="project" value="TreeGrafter"/>
</dbReference>
<reference evidence="4 5" key="1">
    <citation type="journal article" date="2012" name="J. Bacteriol.">
        <title>Complete genome sequence of Nocardia brasiliensis HUJEG-1.</title>
        <authorList>
            <person name="Vera-Cabrera L."/>
            <person name="Ortiz-Lopez R."/>
            <person name="Elizondo-Gonzalez R."/>
            <person name="Perez-Maya A.A."/>
            <person name="Ocampo-Candiani J."/>
        </authorList>
    </citation>
    <scope>NUCLEOTIDE SEQUENCE [LARGE SCALE GENOMIC DNA]</scope>
    <source>
        <strain evidence="5">ATCC 700358</strain>
    </source>
</reference>
<dbReference type="Gene3D" id="1.10.357.10">
    <property type="entry name" value="Tetracycline Repressor, domain 2"/>
    <property type="match status" value="1"/>
</dbReference>
<name>K0F5S6_NOCB7</name>
<dbReference type="PANTHER" id="PTHR30055:SF226">
    <property type="entry name" value="HTH-TYPE TRANSCRIPTIONAL REGULATOR PKSA"/>
    <property type="match status" value="1"/>
</dbReference>
<dbReference type="InterPro" id="IPR050109">
    <property type="entry name" value="HTH-type_TetR-like_transc_reg"/>
</dbReference>
<evidence type="ECO:0000259" key="3">
    <source>
        <dbReference type="PROSITE" id="PS50977"/>
    </source>
</evidence>